<dbReference type="GeneID" id="91098290"/>
<evidence type="ECO:0000256" key="3">
    <source>
        <dbReference type="ARBA" id="ARBA00022989"/>
    </source>
</evidence>
<feature type="transmembrane region" description="Helical" evidence="5">
    <location>
        <begin position="12"/>
        <end position="29"/>
    </location>
</feature>
<evidence type="ECO:0000256" key="1">
    <source>
        <dbReference type="ARBA" id="ARBA00004141"/>
    </source>
</evidence>
<dbReference type="InterPro" id="IPR026841">
    <property type="entry name" value="Aur1/Ipt1"/>
</dbReference>
<keyword evidence="4 5" id="KW-0472">Membrane</keyword>
<dbReference type="GO" id="GO:0016020">
    <property type="term" value="C:membrane"/>
    <property type="evidence" value="ECO:0007669"/>
    <property type="project" value="UniProtKB-SubCell"/>
</dbReference>
<protein>
    <recommendedName>
        <fullName evidence="6">Inositolphosphotransferase Aur1/Ipt1 domain-containing protein</fullName>
    </recommendedName>
</protein>
<dbReference type="PROSITE" id="PS51257">
    <property type="entry name" value="PROKAR_LIPOPROTEIN"/>
    <property type="match status" value="1"/>
</dbReference>
<dbReference type="EMBL" id="CP144108">
    <property type="protein sequence ID" value="WWC92663.1"/>
    <property type="molecule type" value="Genomic_DNA"/>
</dbReference>
<reference evidence="7 8" key="1">
    <citation type="submission" date="2024-01" db="EMBL/GenBank/DDBJ databases">
        <title>Comparative genomics of Cryptococcus and Kwoniella reveals pathogenesis evolution and contrasting modes of karyotype evolution via chromosome fusion or intercentromeric recombination.</title>
        <authorList>
            <person name="Coelho M.A."/>
            <person name="David-Palma M."/>
            <person name="Shea T."/>
            <person name="Bowers K."/>
            <person name="McGinley-Smith S."/>
            <person name="Mohammad A.W."/>
            <person name="Gnirke A."/>
            <person name="Yurkov A.M."/>
            <person name="Nowrousian M."/>
            <person name="Sun S."/>
            <person name="Cuomo C.A."/>
            <person name="Heitman J."/>
        </authorList>
    </citation>
    <scope>NUCLEOTIDE SEQUENCE [LARGE SCALE GENOMIC DNA]</scope>
    <source>
        <strain evidence="7 8">CBS 6074</strain>
    </source>
</reference>
<name>A0AAX4K666_9TREE</name>
<dbReference type="InterPro" id="IPR052185">
    <property type="entry name" value="IPC_Synthase-Related"/>
</dbReference>
<feature type="transmembrane region" description="Helical" evidence="5">
    <location>
        <begin position="166"/>
        <end position="186"/>
    </location>
</feature>
<organism evidence="7 8">
    <name type="scientific">Kwoniella dendrophila CBS 6074</name>
    <dbReference type="NCBI Taxonomy" id="1295534"/>
    <lineage>
        <taxon>Eukaryota</taxon>
        <taxon>Fungi</taxon>
        <taxon>Dikarya</taxon>
        <taxon>Basidiomycota</taxon>
        <taxon>Agaricomycotina</taxon>
        <taxon>Tremellomycetes</taxon>
        <taxon>Tremellales</taxon>
        <taxon>Cryptococcaceae</taxon>
        <taxon>Kwoniella</taxon>
    </lineage>
</organism>
<evidence type="ECO:0000256" key="5">
    <source>
        <dbReference type="SAM" id="Phobius"/>
    </source>
</evidence>
<accession>A0AAX4K666</accession>
<comment type="subcellular location">
    <subcellularLocation>
        <location evidence="1">Membrane</location>
        <topology evidence="1">Multi-pass membrane protein</topology>
    </subcellularLocation>
</comment>
<gene>
    <name evidence="7" type="ORF">L201_007622</name>
</gene>
<dbReference type="Proteomes" id="UP001355207">
    <property type="component" value="Chromosome 11"/>
</dbReference>
<evidence type="ECO:0000256" key="2">
    <source>
        <dbReference type="ARBA" id="ARBA00022692"/>
    </source>
</evidence>
<feature type="transmembrane region" description="Helical" evidence="5">
    <location>
        <begin position="198"/>
        <end position="215"/>
    </location>
</feature>
<dbReference type="Pfam" id="PF14378">
    <property type="entry name" value="PAP2_3"/>
    <property type="match status" value="1"/>
</dbReference>
<keyword evidence="2 5" id="KW-0812">Transmembrane</keyword>
<keyword evidence="3 5" id="KW-1133">Transmembrane helix</keyword>
<keyword evidence="8" id="KW-1185">Reference proteome</keyword>
<feature type="transmembrane region" description="Helical" evidence="5">
    <location>
        <begin position="250"/>
        <end position="269"/>
    </location>
</feature>
<evidence type="ECO:0000256" key="4">
    <source>
        <dbReference type="ARBA" id="ARBA00023136"/>
    </source>
</evidence>
<feature type="transmembrane region" description="Helical" evidence="5">
    <location>
        <begin position="281"/>
        <end position="300"/>
    </location>
</feature>
<dbReference type="AlphaFoldDB" id="A0AAX4K666"/>
<feature type="domain" description="Inositolphosphotransferase Aur1/Ipt1" evidence="6">
    <location>
        <begin position="132"/>
        <end position="314"/>
    </location>
</feature>
<dbReference type="CDD" id="cd03386">
    <property type="entry name" value="PAP2_Aur1_like"/>
    <property type="match status" value="1"/>
</dbReference>
<sequence>MSKPEEIPALSYILEPALVASLLTAGCLINRRKATDIVQAHNVAGNLSPTSSSSQSDDSWNWKEMKFFFWTIKVPSTQRFRMNISSRFLNMFPFLMEVWYWLLTYWIYQIARAIQALTMGSDLRVLAERHAKQIVAIEKFLYLDIELGLQHFVMKRAWLLTFFNKTYAMVHIPATIAFMAYSYKYFSPLIFQSTRRTLVLCNCLAFIVFSSWPCMPPRLLPYEEFGYIDTLHTGKAASIWTTNKFQNQLAAFPSLHFGYSFVIGLSLFIYSPHKLMRTVSLFYPLLILLVIMATANHYILDAVGGFFVTIVAHRLNRLTLNLRPIEEWFFWMLRSERPMDKVQFDSIIQSDSFITATHRDMSQRPLMATIPE</sequence>
<evidence type="ECO:0000259" key="6">
    <source>
        <dbReference type="Pfam" id="PF14378"/>
    </source>
</evidence>
<evidence type="ECO:0000313" key="8">
    <source>
        <dbReference type="Proteomes" id="UP001355207"/>
    </source>
</evidence>
<evidence type="ECO:0000313" key="7">
    <source>
        <dbReference type="EMBL" id="WWC92663.1"/>
    </source>
</evidence>
<dbReference type="RefSeq" id="XP_066079425.1">
    <property type="nucleotide sequence ID" value="XM_066223328.1"/>
</dbReference>
<dbReference type="PANTHER" id="PTHR31310">
    <property type="match status" value="1"/>
</dbReference>
<proteinExistence type="predicted"/>
<feature type="transmembrane region" description="Helical" evidence="5">
    <location>
        <begin position="88"/>
        <end position="108"/>
    </location>
</feature>
<dbReference type="PANTHER" id="PTHR31310:SF7">
    <property type="entry name" value="PA-PHOSPHATASE RELATED-FAMILY PROTEIN DDB_G0268928"/>
    <property type="match status" value="1"/>
</dbReference>